<dbReference type="PANTHER" id="PTHR48106:SF5">
    <property type="entry name" value="ZINC-CONTAINING ALCOHOL DEHYDROGENASE"/>
    <property type="match status" value="1"/>
</dbReference>
<accession>A0A7I7WFA8</accession>
<evidence type="ECO:0000256" key="2">
    <source>
        <dbReference type="ARBA" id="ARBA00023002"/>
    </source>
</evidence>
<dbReference type="RefSeq" id="WP_163659980.1">
    <property type="nucleotide sequence ID" value="NZ_AP022607.1"/>
</dbReference>
<name>A0A7I7WFA8_9MYCO</name>
<dbReference type="CDD" id="cd08268">
    <property type="entry name" value="MDR2"/>
    <property type="match status" value="1"/>
</dbReference>
<dbReference type="GO" id="GO:0016651">
    <property type="term" value="F:oxidoreductase activity, acting on NAD(P)H"/>
    <property type="evidence" value="ECO:0007669"/>
    <property type="project" value="TreeGrafter"/>
</dbReference>
<dbReference type="EMBL" id="MVHM01000002">
    <property type="protein sequence ID" value="ORA40246.1"/>
    <property type="molecule type" value="Genomic_DNA"/>
</dbReference>
<evidence type="ECO:0000259" key="3">
    <source>
        <dbReference type="SMART" id="SM00829"/>
    </source>
</evidence>
<dbReference type="Proteomes" id="UP000192441">
    <property type="component" value="Unassembled WGS sequence"/>
</dbReference>
<keyword evidence="7" id="KW-1185">Reference proteome</keyword>
<reference evidence="4 7" key="2">
    <citation type="journal article" date="2019" name="Emerg. Microbes Infect.">
        <title>Comprehensive subspecies identification of 175 nontuberculous mycobacteria species based on 7547 genomic profiles.</title>
        <authorList>
            <person name="Matsumoto Y."/>
            <person name="Kinjo T."/>
            <person name="Motooka D."/>
            <person name="Nabeya D."/>
            <person name="Jung N."/>
            <person name="Uechi K."/>
            <person name="Horii T."/>
            <person name="Iida T."/>
            <person name="Fujita J."/>
            <person name="Nakamura S."/>
        </authorList>
    </citation>
    <scope>NUCLEOTIDE SEQUENCE [LARGE SCALE GENOMIC DNA]</scope>
    <source>
        <strain evidence="4 7">JCM 12687</strain>
        <plasmid evidence="4">pJCM12687</plasmid>
    </source>
</reference>
<dbReference type="Gene3D" id="3.40.50.720">
    <property type="entry name" value="NAD(P)-binding Rossmann-like Domain"/>
    <property type="match status" value="1"/>
</dbReference>
<proteinExistence type="predicted"/>
<organism evidence="5 6">
    <name type="scientific">Mycobacterium branderi</name>
    <dbReference type="NCBI Taxonomy" id="43348"/>
    <lineage>
        <taxon>Bacteria</taxon>
        <taxon>Bacillati</taxon>
        <taxon>Actinomycetota</taxon>
        <taxon>Actinomycetes</taxon>
        <taxon>Mycobacteriales</taxon>
        <taxon>Mycobacteriaceae</taxon>
        <taxon>Mycobacterium</taxon>
    </lineage>
</organism>
<protein>
    <submittedName>
        <fullName evidence="4">NADPH:quinone reductase</fullName>
    </submittedName>
</protein>
<gene>
    <name evidence="4" type="primary">qor</name>
    <name evidence="5" type="ORF">BST20_06730</name>
    <name evidence="4" type="ORF">MBRA_57470</name>
</gene>
<dbReference type="InterPro" id="IPR036291">
    <property type="entry name" value="NAD(P)-bd_dom_sf"/>
</dbReference>
<reference evidence="4" key="3">
    <citation type="submission" date="2020-02" db="EMBL/GenBank/DDBJ databases">
        <authorList>
            <person name="Matsumoto Y."/>
            <person name="Motooka D."/>
            <person name="Nakamura S."/>
        </authorList>
    </citation>
    <scope>NUCLEOTIDE SEQUENCE</scope>
    <source>
        <strain evidence="4">JCM 12687</strain>
        <plasmid evidence="4">pJCM12687</plasmid>
    </source>
</reference>
<dbReference type="InterPro" id="IPR013149">
    <property type="entry name" value="ADH-like_C"/>
</dbReference>
<dbReference type="EMBL" id="AP022607">
    <property type="protein sequence ID" value="BBZ15552.1"/>
    <property type="molecule type" value="Genomic_DNA"/>
</dbReference>
<dbReference type="SUPFAM" id="SSF50129">
    <property type="entry name" value="GroES-like"/>
    <property type="match status" value="1"/>
</dbReference>
<dbReference type="Pfam" id="PF08240">
    <property type="entry name" value="ADH_N"/>
    <property type="match status" value="1"/>
</dbReference>
<keyword evidence="2" id="KW-0560">Oxidoreductase</keyword>
<keyword evidence="1" id="KW-0521">NADP</keyword>
<dbReference type="InterPro" id="IPR011032">
    <property type="entry name" value="GroES-like_sf"/>
</dbReference>
<evidence type="ECO:0000313" key="5">
    <source>
        <dbReference type="EMBL" id="ORA40246.1"/>
    </source>
</evidence>
<evidence type="ECO:0000313" key="7">
    <source>
        <dbReference type="Proteomes" id="UP000467379"/>
    </source>
</evidence>
<dbReference type="SUPFAM" id="SSF51735">
    <property type="entry name" value="NAD(P)-binding Rossmann-fold domains"/>
    <property type="match status" value="1"/>
</dbReference>
<dbReference type="Gene3D" id="3.90.180.10">
    <property type="entry name" value="Medium-chain alcohol dehydrogenases, catalytic domain"/>
    <property type="match status" value="1"/>
</dbReference>
<dbReference type="Pfam" id="PF00107">
    <property type="entry name" value="ADH_zinc_N"/>
    <property type="match status" value="1"/>
</dbReference>
<sequence>MKAQAVRFYRHGGPEVLKVESVTVPDPAPGELTIAVEAFALNRADTFFREGWHPIKPVFPSRIGYEAAGRVVAIGDEVTGFAVGDRVATLPVMEVNRYGGYGEAMTIPARLVVPSPAELGPAESTALWASFMTAYGALVELVTIEAGQWVLCTAASSSVANAAMQICLAIGAKPIGVTQTRAKAAAVREAGATEVIVTEDEDLVARITDITGGAGAHYIFDPIGGPGFGLLAQAAAPHGTIILYGATSPETTELPVIAAVNKNLTFACYAMLLGEQPDRDERAQKFIRDGIAAKRLRPRVGHQLDFGHVHDAVALLDSMKHSGKIVVRVAD</sequence>
<geneLocation type="plasmid" evidence="4 7">
    <name>pJCM12687</name>
</geneLocation>
<dbReference type="AlphaFoldDB" id="A0A7I7WFA8"/>
<dbReference type="Proteomes" id="UP000467379">
    <property type="component" value="Plasmid pJCM12687"/>
</dbReference>
<reference evidence="5 6" key="1">
    <citation type="submission" date="2016-12" db="EMBL/GenBank/DDBJ databases">
        <title>The new phylogeny of genus Mycobacterium.</title>
        <authorList>
            <person name="Tortoli E."/>
            <person name="Trovato A."/>
            <person name="Cirillo D.M."/>
        </authorList>
    </citation>
    <scope>NUCLEOTIDE SEQUENCE [LARGE SCALE GENOMIC DNA]</scope>
    <source>
        <strain evidence="5 6">DSM 44624</strain>
    </source>
</reference>
<feature type="domain" description="Enoyl reductase (ER)" evidence="3">
    <location>
        <begin position="12"/>
        <end position="327"/>
    </location>
</feature>
<evidence type="ECO:0000313" key="4">
    <source>
        <dbReference type="EMBL" id="BBZ15552.1"/>
    </source>
</evidence>
<dbReference type="InterPro" id="IPR020843">
    <property type="entry name" value="ER"/>
</dbReference>
<keyword evidence="4" id="KW-0614">Plasmid</keyword>
<dbReference type="GO" id="GO:0070402">
    <property type="term" value="F:NADPH binding"/>
    <property type="evidence" value="ECO:0007669"/>
    <property type="project" value="TreeGrafter"/>
</dbReference>
<evidence type="ECO:0000313" key="6">
    <source>
        <dbReference type="Proteomes" id="UP000192441"/>
    </source>
</evidence>
<dbReference type="PANTHER" id="PTHR48106">
    <property type="entry name" value="QUINONE OXIDOREDUCTASE PIG3-RELATED"/>
    <property type="match status" value="1"/>
</dbReference>
<evidence type="ECO:0000256" key="1">
    <source>
        <dbReference type="ARBA" id="ARBA00022857"/>
    </source>
</evidence>
<dbReference type="InterPro" id="IPR013154">
    <property type="entry name" value="ADH-like_N"/>
</dbReference>
<dbReference type="SMART" id="SM00829">
    <property type="entry name" value="PKS_ER"/>
    <property type="match status" value="1"/>
</dbReference>